<evidence type="ECO:0000256" key="6">
    <source>
        <dbReference type="ARBA" id="ARBA00022853"/>
    </source>
</evidence>
<dbReference type="SMART" id="SM00317">
    <property type="entry name" value="SET"/>
    <property type="match status" value="1"/>
</dbReference>
<keyword evidence="4" id="KW-0808">Transferase</keyword>
<evidence type="ECO:0000256" key="9">
    <source>
        <dbReference type="ARBA" id="ARBA00047583"/>
    </source>
</evidence>
<evidence type="ECO:0000256" key="4">
    <source>
        <dbReference type="ARBA" id="ARBA00022679"/>
    </source>
</evidence>
<dbReference type="SUPFAM" id="SSF82199">
    <property type="entry name" value="SET domain"/>
    <property type="match status" value="1"/>
</dbReference>
<evidence type="ECO:0000256" key="5">
    <source>
        <dbReference type="ARBA" id="ARBA00022691"/>
    </source>
</evidence>
<dbReference type="PANTHER" id="PTHR45814:SF2">
    <property type="entry name" value="HISTONE-LYSINE N-METHYLTRANSFERASE SETD1"/>
    <property type="match status" value="1"/>
</dbReference>
<gene>
    <name evidence="13" type="ORF">CBR_g18883</name>
</gene>
<organism evidence="13 14">
    <name type="scientific">Chara braunii</name>
    <name type="common">Braun's stonewort</name>
    <dbReference type="NCBI Taxonomy" id="69332"/>
    <lineage>
        <taxon>Eukaryota</taxon>
        <taxon>Viridiplantae</taxon>
        <taxon>Streptophyta</taxon>
        <taxon>Charophyceae</taxon>
        <taxon>Charales</taxon>
        <taxon>Characeae</taxon>
        <taxon>Chara</taxon>
    </lineage>
</organism>
<dbReference type="GO" id="GO:0140999">
    <property type="term" value="F:histone H3K4 trimethyltransferase activity"/>
    <property type="evidence" value="ECO:0007669"/>
    <property type="project" value="UniProtKB-EC"/>
</dbReference>
<dbReference type="AlphaFoldDB" id="A0A388KWW5"/>
<dbReference type="InterPro" id="IPR001214">
    <property type="entry name" value="SET_dom"/>
</dbReference>
<dbReference type="OrthoDB" id="308383at2759"/>
<keyword evidence="14" id="KW-1185">Reference proteome</keyword>
<dbReference type="Proteomes" id="UP000265515">
    <property type="component" value="Unassembled WGS sequence"/>
</dbReference>
<comment type="subcellular location">
    <subcellularLocation>
        <location evidence="1">Nucleus</location>
    </subcellularLocation>
</comment>
<dbReference type="PROSITE" id="PS50868">
    <property type="entry name" value="POST_SET"/>
    <property type="match status" value="1"/>
</dbReference>
<dbReference type="InterPro" id="IPR044570">
    <property type="entry name" value="Set1-like"/>
</dbReference>
<dbReference type="Gene3D" id="2.170.270.10">
    <property type="entry name" value="SET domain"/>
    <property type="match status" value="1"/>
</dbReference>
<keyword evidence="3" id="KW-0489">Methyltransferase</keyword>
<dbReference type="PROSITE" id="PS50280">
    <property type="entry name" value="SET"/>
    <property type="match status" value="1"/>
</dbReference>
<evidence type="ECO:0000256" key="1">
    <source>
        <dbReference type="ARBA" id="ARBA00004123"/>
    </source>
</evidence>
<dbReference type="EMBL" id="BFEA01000203">
    <property type="protein sequence ID" value="GBG74472.1"/>
    <property type="molecule type" value="Genomic_DNA"/>
</dbReference>
<proteinExistence type="predicted"/>
<feature type="domain" description="Post-SET" evidence="12">
    <location>
        <begin position="137"/>
        <end position="153"/>
    </location>
</feature>
<evidence type="ECO:0000256" key="7">
    <source>
        <dbReference type="ARBA" id="ARBA00023242"/>
    </source>
</evidence>
<comment type="caution">
    <text evidence="13">The sequence shown here is derived from an EMBL/GenBank/DDBJ whole genome shotgun (WGS) entry which is preliminary data.</text>
</comment>
<feature type="domain" description="SET" evidence="11">
    <location>
        <begin position="5"/>
        <end position="131"/>
    </location>
</feature>
<dbReference type="STRING" id="69332.A0A388KWW5"/>
<comment type="catalytic activity">
    <reaction evidence="8">
        <text>L-lysyl(4)-[histone H3] + 3 S-adenosyl-L-methionine = N(6),N(6),N(6)-trimethyl-L-lysyl(4)-[histone H3] + 3 S-adenosyl-L-homocysteine + 3 H(+)</text>
        <dbReference type="Rhea" id="RHEA:60260"/>
        <dbReference type="Rhea" id="RHEA-COMP:15537"/>
        <dbReference type="Rhea" id="RHEA-COMP:15547"/>
        <dbReference type="ChEBI" id="CHEBI:15378"/>
        <dbReference type="ChEBI" id="CHEBI:29969"/>
        <dbReference type="ChEBI" id="CHEBI:57856"/>
        <dbReference type="ChEBI" id="CHEBI:59789"/>
        <dbReference type="ChEBI" id="CHEBI:61961"/>
        <dbReference type="EC" id="2.1.1.354"/>
    </reaction>
</comment>
<keyword evidence="7" id="KW-0539">Nucleus</keyword>
<keyword evidence="6" id="KW-0156">Chromatin regulator</keyword>
<dbReference type="EC" id="2.1.1.354" evidence="2"/>
<evidence type="ECO:0000256" key="3">
    <source>
        <dbReference type="ARBA" id="ARBA00022603"/>
    </source>
</evidence>
<evidence type="ECO:0000259" key="11">
    <source>
        <dbReference type="PROSITE" id="PS50280"/>
    </source>
</evidence>
<accession>A0A388KWW5</accession>
<evidence type="ECO:0000256" key="10">
    <source>
        <dbReference type="ARBA" id="ARBA00049129"/>
    </source>
</evidence>
<protein>
    <recommendedName>
        <fullName evidence="2">[histone H3]-lysine(4) N-trimethyltransferase</fullName>
        <ecNumber evidence="2">2.1.1.354</ecNumber>
    </recommendedName>
</protein>
<comment type="catalytic activity">
    <reaction evidence="9">
        <text>N(6)-methyl-L-lysyl(4)-[histone H3] + S-adenosyl-L-methionine = N(6),N(6)-dimethyl-L-lysyl(4)-[histone H3] + S-adenosyl-L-homocysteine + H(+)</text>
        <dbReference type="Rhea" id="RHEA:60268"/>
        <dbReference type="Rhea" id="RHEA-COMP:15540"/>
        <dbReference type="Rhea" id="RHEA-COMP:15543"/>
        <dbReference type="ChEBI" id="CHEBI:15378"/>
        <dbReference type="ChEBI" id="CHEBI:57856"/>
        <dbReference type="ChEBI" id="CHEBI:59789"/>
        <dbReference type="ChEBI" id="CHEBI:61929"/>
        <dbReference type="ChEBI" id="CHEBI:61976"/>
    </reaction>
</comment>
<comment type="catalytic activity">
    <reaction evidence="10">
        <text>N(6),N(6)-dimethyl-L-lysyl(4)-[histone H3] + S-adenosyl-L-methionine = N(6),N(6),N(6)-trimethyl-L-lysyl(4)-[histone H3] + S-adenosyl-L-homocysteine + H(+)</text>
        <dbReference type="Rhea" id="RHEA:60272"/>
        <dbReference type="Rhea" id="RHEA-COMP:15537"/>
        <dbReference type="Rhea" id="RHEA-COMP:15540"/>
        <dbReference type="ChEBI" id="CHEBI:15378"/>
        <dbReference type="ChEBI" id="CHEBI:57856"/>
        <dbReference type="ChEBI" id="CHEBI:59789"/>
        <dbReference type="ChEBI" id="CHEBI:61961"/>
        <dbReference type="ChEBI" id="CHEBI:61976"/>
    </reaction>
</comment>
<dbReference type="InterPro" id="IPR046341">
    <property type="entry name" value="SET_dom_sf"/>
</dbReference>
<dbReference type="GO" id="GO:0048188">
    <property type="term" value="C:Set1C/COMPASS complex"/>
    <property type="evidence" value="ECO:0007669"/>
    <property type="project" value="TreeGrafter"/>
</dbReference>
<dbReference type="GO" id="GO:0032259">
    <property type="term" value="P:methylation"/>
    <property type="evidence" value="ECO:0007669"/>
    <property type="project" value="UniProtKB-KW"/>
</dbReference>
<dbReference type="SMART" id="SM00508">
    <property type="entry name" value="PostSET"/>
    <property type="match status" value="1"/>
</dbReference>
<name>A0A388KWW5_CHABU</name>
<evidence type="ECO:0000256" key="2">
    <source>
        <dbReference type="ARBA" id="ARBA00012182"/>
    </source>
</evidence>
<dbReference type="OMA" id="QYACRCA"/>
<evidence type="ECO:0000313" key="13">
    <source>
        <dbReference type="EMBL" id="GBG74472.1"/>
    </source>
</evidence>
<sequence>MARKKKLKFQRSKIHEWGLVALEPIEAGDLVIEYVGELIRRKVSDFREKKYEAMGIGSSYLFRIDDDYVVDATKHGGLARFINHCCEPNCLTKIISPNCLTKIISVEGQKKIVIYSKRAIAPGEELTYDYKFPIEENKIPCFCGADRCRGSLN</sequence>
<evidence type="ECO:0000313" key="14">
    <source>
        <dbReference type="Proteomes" id="UP000265515"/>
    </source>
</evidence>
<evidence type="ECO:0000259" key="12">
    <source>
        <dbReference type="PROSITE" id="PS50868"/>
    </source>
</evidence>
<dbReference type="PANTHER" id="PTHR45814">
    <property type="entry name" value="HISTONE-LYSINE N-METHYLTRANSFERASE SETD1"/>
    <property type="match status" value="1"/>
</dbReference>
<dbReference type="Pfam" id="PF00856">
    <property type="entry name" value="SET"/>
    <property type="match status" value="1"/>
</dbReference>
<evidence type="ECO:0000256" key="8">
    <source>
        <dbReference type="ARBA" id="ARBA00047571"/>
    </source>
</evidence>
<dbReference type="InterPro" id="IPR003616">
    <property type="entry name" value="Post-SET_dom"/>
</dbReference>
<reference evidence="13 14" key="1">
    <citation type="journal article" date="2018" name="Cell">
        <title>The Chara Genome: Secondary Complexity and Implications for Plant Terrestrialization.</title>
        <authorList>
            <person name="Nishiyama T."/>
            <person name="Sakayama H."/>
            <person name="Vries J.D."/>
            <person name="Buschmann H."/>
            <person name="Saint-Marcoux D."/>
            <person name="Ullrich K.K."/>
            <person name="Haas F.B."/>
            <person name="Vanderstraeten L."/>
            <person name="Becker D."/>
            <person name="Lang D."/>
            <person name="Vosolsobe S."/>
            <person name="Rombauts S."/>
            <person name="Wilhelmsson P.K.I."/>
            <person name="Janitza P."/>
            <person name="Kern R."/>
            <person name="Heyl A."/>
            <person name="Rumpler F."/>
            <person name="Villalobos L.I.A.C."/>
            <person name="Clay J.M."/>
            <person name="Skokan R."/>
            <person name="Toyoda A."/>
            <person name="Suzuki Y."/>
            <person name="Kagoshima H."/>
            <person name="Schijlen E."/>
            <person name="Tajeshwar N."/>
            <person name="Catarino B."/>
            <person name="Hetherington A.J."/>
            <person name="Saltykova A."/>
            <person name="Bonnot C."/>
            <person name="Breuninger H."/>
            <person name="Symeonidi A."/>
            <person name="Radhakrishnan G.V."/>
            <person name="Van Nieuwerburgh F."/>
            <person name="Deforce D."/>
            <person name="Chang C."/>
            <person name="Karol K.G."/>
            <person name="Hedrich R."/>
            <person name="Ulvskov P."/>
            <person name="Glockner G."/>
            <person name="Delwiche C.F."/>
            <person name="Petrasek J."/>
            <person name="Van de Peer Y."/>
            <person name="Friml J."/>
            <person name="Beilby M."/>
            <person name="Dolan L."/>
            <person name="Kohara Y."/>
            <person name="Sugano S."/>
            <person name="Fujiyama A."/>
            <person name="Delaux P.-M."/>
            <person name="Quint M."/>
            <person name="TheiBen G."/>
            <person name="Hagemann M."/>
            <person name="Harholt J."/>
            <person name="Dunand C."/>
            <person name="Zachgo S."/>
            <person name="Langdale J."/>
            <person name="Maumus F."/>
            <person name="Straeten D.V.D."/>
            <person name="Gould S.B."/>
            <person name="Rensing S.A."/>
        </authorList>
    </citation>
    <scope>NUCLEOTIDE SEQUENCE [LARGE SCALE GENOMIC DNA]</scope>
    <source>
        <strain evidence="13 14">S276</strain>
    </source>
</reference>
<keyword evidence="5" id="KW-0949">S-adenosyl-L-methionine</keyword>
<dbReference type="Gramene" id="GBG74472">
    <property type="protein sequence ID" value="GBG74472"/>
    <property type="gene ID" value="CBR_g18883"/>
</dbReference>